<evidence type="ECO:0000256" key="7">
    <source>
        <dbReference type="SAM" id="MobiDB-lite"/>
    </source>
</evidence>
<feature type="region of interest" description="Disordered" evidence="7">
    <location>
        <begin position="1"/>
        <end position="21"/>
    </location>
</feature>
<dbReference type="GO" id="GO:0052699">
    <property type="term" value="P:ergothioneine biosynthetic process"/>
    <property type="evidence" value="ECO:0007669"/>
    <property type="project" value="UniProtKB-UniRule"/>
</dbReference>
<dbReference type="Gene3D" id="3.30.590.20">
    <property type="match status" value="1"/>
</dbReference>
<dbReference type="InterPro" id="IPR014746">
    <property type="entry name" value="Gln_synth/guanido_kin_cat_dom"/>
</dbReference>
<dbReference type="Pfam" id="PF04107">
    <property type="entry name" value="GCS2"/>
    <property type="match status" value="1"/>
</dbReference>
<feature type="compositionally biased region" description="Basic and acidic residues" evidence="7">
    <location>
        <begin position="7"/>
        <end position="21"/>
    </location>
</feature>
<comment type="function">
    <text evidence="5">Catalyzes the synthesis of gamma-glutamylcysteine (gamma-GC). This compound is used as substrate for the biosynthesis of the low-molecular thiol compound ergothioneine.</text>
</comment>
<evidence type="ECO:0000256" key="3">
    <source>
        <dbReference type="ARBA" id="ARBA00022840"/>
    </source>
</evidence>
<dbReference type="AlphaFoldDB" id="A0A852YW89"/>
<keyword evidence="1 5" id="KW-0436">Ligase</keyword>
<evidence type="ECO:0000256" key="6">
    <source>
        <dbReference type="PIRNR" id="PIRNR017901"/>
    </source>
</evidence>
<organism evidence="8 9">
    <name type="scientific">Actinopolyspora biskrensis</name>
    <dbReference type="NCBI Taxonomy" id="1470178"/>
    <lineage>
        <taxon>Bacteria</taxon>
        <taxon>Bacillati</taxon>
        <taxon>Actinomycetota</taxon>
        <taxon>Actinomycetes</taxon>
        <taxon>Actinopolysporales</taxon>
        <taxon>Actinopolysporaceae</taxon>
        <taxon>Actinopolyspora</taxon>
    </lineage>
</organism>
<accession>A0A852YW89</accession>
<dbReference type="GO" id="GO:0006750">
    <property type="term" value="P:glutathione biosynthetic process"/>
    <property type="evidence" value="ECO:0007669"/>
    <property type="project" value="UniProtKB-UniRule"/>
</dbReference>
<evidence type="ECO:0000313" key="8">
    <source>
        <dbReference type="EMBL" id="NYH78328.1"/>
    </source>
</evidence>
<dbReference type="InterPro" id="IPR006336">
    <property type="entry name" value="GCS2"/>
</dbReference>
<dbReference type="GO" id="GO:0005524">
    <property type="term" value="F:ATP binding"/>
    <property type="evidence" value="ECO:0007669"/>
    <property type="project" value="UniProtKB-UniRule"/>
</dbReference>
<evidence type="ECO:0000256" key="4">
    <source>
        <dbReference type="ARBA" id="ARBA00048819"/>
    </source>
</evidence>
<dbReference type="InterPro" id="IPR017809">
    <property type="entry name" value="EgtA_Actinobacteria"/>
</dbReference>
<dbReference type="EC" id="6.3.2.2" evidence="5"/>
<gene>
    <name evidence="5" type="primary">egtA</name>
    <name evidence="8" type="ORF">FHR84_001650</name>
</gene>
<proteinExistence type="inferred from homology"/>
<dbReference type="EMBL" id="JACBYW010000002">
    <property type="protein sequence ID" value="NYH78328.1"/>
    <property type="molecule type" value="Genomic_DNA"/>
</dbReference>
<evidence type="ECO:0000256" key="2">
    <source>
        <dbReference type="ARBA" id="ARBA00022741"/>
    </source>
</evidence>
<reference evidence="8 9" key="1">
    <citation type="submission" date="2020-07" db="EMBL/GenBank/DDBJ databases">
        <title>Genomic Encyclopedia of Type Strains, Phase III (KMG-III): the genomes of soil and plant-associated and newly described type strains.</title>
        <authorList>
            <person name="Whitman W."/>
        </authorList>
    </citation>
    <scope>NUCLEOTIDE SEQUENCE [LARGE SCALE GENOMIC DNA]</scope>
    <source>
        <strain evidence="8 9">CECT 8576</strain>
    </source>
</reference>
<sequence>MNVAVSIEREDDIHPDPHEMPTSRLRTRAEAEAYVASVCFKHGPPRLSGVELEWTVHHAEDPRKPLETAVLGRALGPHAPDSLNPDGPHQPLPNGSVLTLEPGGQVEISSPPHESMSGLLEAVAADAEYLRESVGRAGLVLGDRGIDPWRPPRRVLSVPRYAAMERAFDRIGSGGRRMMCSTAGVQVCLDMGERERLGARWAALHALGPVFTATFANSPVALGTDTGWASARARSLLHTDPPRTRPAPISPDPAHRWAGHVLDVPVVCLRRDSGDWTAPSGISFAEWIGGSLGEAPNRDDLDYHLSTMFPPVRPRGYFEVRYVDAQPGSEWMLPVAALTALFRSETVVDKVLEETAPIAHRWVSAARDGLNDSEIARSAGAVFDLACRCLEAAPDAPSGLAERVATSVERRLGRR</sequence>
<comment type="catalytic activity">
    <reaction evidence="4 5 6">
        <text>L-cysteine + L-glutamate + ATP = gamma-L-glutamyl-L-cysteine + ADP + phosphate + H(+)</text>
        <dbReference type="Rhea" id="RHEA:13285"/>
        <dbReference type="ChEBI" id="CHEBI:15378"/>
        <dbReference type="ChEBI" id="CHEBI:29985"/>
        <dbReference type="ChEBI" id="CHEBI:30616"/>
        <dbReference type="ChEBI" id="CHEBI:35235"/>
        <dbReference type="ChEBI" id="CHEBI:43474"/>
        <dbReference type="ChEBI" id="CHEBI:58173"/>
        <dbReference type="ChEBI" id="CHEBI:456216"/>
        <dbReference type="EC" id="6.3.2.2"/>
    </reaction>
</comment>
<dbReference type="HAMAP" id="MF_02034">
    <property type="entry name" value="EgtA"/>
    <property type="match status" value="1"/>
</dbReference>
<evidence type="ECO:0000256" key="1">
    <source>
        <dbReference type="ARBA" id="ARBA00022598"/>
    </source>
</evidence>
<dbReference type="RefSeq" id="WP_218862357.1">
    <property type="nucleotide sequence ID" value="NZ_JACBYW010000002.1"/>
</dbReference>
<comment type="pathway">
    <text evidence="5">Amino-acid biosynthesis; ergothioneine biosynthesis.</text>
</comment>
<evidence type="ECO:0000256" key="5">
    <source>
        <dbReference type="HAMAP-Rule" id="MF_02034"/>
    </source>
</evidence>
<evidence type="ECO:0000313" key="9">
    <source>
        <dbReference type="Proteomes" id="UP000548304"/>
    </source>
</evidence>
<dbReference type="PIRSF" id="PIRSF017901">
    <property type="entry name" value="GCL"/>
    <property type="match status" value="1"/>
</dbReference>
<keyword evidence="2 5" id="KW-0547">Nucleotide-binding</keyword>
<protein>
    <recommendedName>
        <fullName evidence="5">Glutamate--cysteine ligase EgtA</fullName>
        <ecNumber evidence="5">6.3.2.2</ecNumber>
    </recommendedName>
    <alternativeName>
        <fullName evidence="5">Gamma-glutamylcysteine synthase</fullName>
        <shortName evidence="5">GCS</shortName>
        <shortName evidence="5">Gamma-ECS</shortName>
    </alternativeName>
</protein>
<dbReference type="GO" id="GO:0004357">
    <property type="term" value="F:glutamate-cysteine ligase activity"/>
    <property type="evidence" value="ECO:0007669"/>
    <property type="project" value="UniProtKB-UniRule"/>
</dbReference>
<dbReference type="PANTHER" id="PTHR34378:SF1">
    <property type="entry name" value="GLUTAMATE--CYSTEINE LIGASE, CHLOROPLASTIC"/>
    <property type="match status" value="1"/>
</dbReference>
<dbReference type="Proteomes" id="UP000548304">
    <property type="component" value="Unassembled WGS sequence"/>
</dbReference>
<dbReference type="InterPro" id="IPR035434">
    <property type="entry name" value="GCL_bact_plant"/>
</dbReference>
<dbReference type="UniPathway" id="UPA01014"/>
<dbReference type="NCBIfam" id="TIGR03444">
    <property type="entry name" value="EgtA_Cys_ligase"/>
    <property type="match status" value="1"/>
</dbReference>
<name>A0A852YW89_9ACTN</name>
<dbReference type="SUPFAM" id="SSF55931">
    <property type="entry name" value="Glutamine synthetase/guanido kinase"/>
    <property type="match status" value="1"/>
</dbReference>
<comment type="similarity">
    <text evidence="5 6">Belongs to the glutamate--cysteine ligase type 2 family. EgtA subfamily.</text>
</comment>
<keyword evidence="3 5" id="KW-0067">ATP-binding</keyword>
<comment type="caution">
    <text evidence="8">The sequence shown here is derived from an EMBL/GenBank/DDBJ whole genome shotgun (WGS) entry which is preliminary data.</text>
</comment>
<keyword evidence="9" id="KW-1185">Reference proteome</keyword>
<dbReference type="PANTHER" id="PTHR34378">
    <property type="entry name" value="GLUTAMATE--CYSTEINE LIGASE, CHLOROPLASTIC"/>
    <property type="match status" value="1"/>
</dbReference>